<dbReference type="EMBL" id="JAUKUA010000003">
    <property type="protein sequence ID" value="KAK0720199.1"/>
    <property type="molecule type" value="Genomic_DNA"/>
</dbReference>
<dbReference type="Proteomes" id="UP001172102">
    <property type="component" value="Unassembled WGS sequence"/>
</dbReference>
<name>A0AA40DXM8_9PEZI</name>
<organism evidence="2 3">
    <name type="scientific">Lasiosphaeris hirsuta</name>
    <dbReference type="NCBI Taxonomy" id="260670"/>
    <lineage>
        <taxon>Eukaryota</taxon>
        <taxon>Fungi</taxon>
        <taxon>Dikarya</taxon>
        <taxon>Ascomycota</taxon>
        <taxon>Pezizomycotina</taxon>
        <taxon>Sordariomycetes</taxon>
        <taxon>Sordariomycetidae</taxon>
        <taxon>Sordariales</taxon>
        <taxon>Lasiosphaeriaceae</taxon>
        <taxon>Lasiosphaeris</taxon>
    </lineage>
</organism>
<feature type="chain" id="PRO_5041330244" evidence="1">
    <location>
        <begin position="16"/>
        <end position="563"/>
    </location>
</feature>
<dbReference type="InterPro" id="IPR039535">
    <property type="entry name" value="ASST-like"/>
</dbReference>
<comment type="caution">
    <text evidence="2">The sequence shown here is derived from an EMBL/GenBank/DDBJ whole genome shotgun (WGS) entry which is preliminary data.</text>
</comment>
<dbReference type="InterPro" id="IPR053143">
    <property type="entry name" value="Arylsulfate_ST"/>
</dbReference>
<evidence type="ECO:0000256" key="1">
    <source>
        <dbReference type="SAM" id="SignalP"/>
    </source>
</evidence>
<evidence type="ECO:0000313" key="3">
    <source>
        <dbReference type="Proteomes" id="UP001172102"/>
    </source>
</evidence>
<keyword evidence="3" id="KW-1185">Reference proteome</keyword>
<dbReference type="AlphaFoldDB" id="A0AA40DXM8"/>
<sequence>MRASICLALFGLASADWQFRSRPDLAPPRLNITIPATKDVERGYLFLAPFAGYPDTPSEQHGPRQASPYIFRDNGDLVWSGYGNYYSIWATNFQAGRWKGKDIIFSFEGDHNPNYGHGHGHITFLDQHYETIRELRAGNHKLVDKHEFHVVNEETGLIQVYQPIPRDLTTWGGSPEQQWIVNAIIQELDIATGKLLFEWASLDHVSPDAEAVLPLNPGQAGSGYNSSDAWDYFHINSVDKDASGNYLISARDACAVHKINGTDGSIIWRLHGKKSDFSVAEDAKFCFQHHARWISQEDDIEVISLYDNAAHGSEHGTGREVHTAPYSSGKILRLNTTSWTAELVRGYYPPKGYELLSKSQGSTQVFPSGNVLVNWGSEGAVTEYTENGTPIFHAYMDSGYLGQGVENYRAFKYNWTGLPNEEPAIVALAREDGSGTTVYVSWNGDTETTVWRFFEVTDAYGSRSFLGEAERTGFETSLFIPGQDELSKVAAEAVDAKGKVLRVTGDVRVEPEILPAAKIRCKTEDARIPDGPKVAEEKVLAKSGNSRWEEYGLLKFFRIVKDL</sequence>
<feature type="signal peptide" evidence="1">
    <location>
        <begin position="1"/>
        <end position="15"/>
    </location>
</feature>
<dbReference type="Pfam" id="PF14269">
    <property type="entry name" value="Arylsulfotran_2"/>
    <property type="match status" value="1"/>
</dbReference>
<proteinExistence type="predicted"/>
<keyword evidence="1" id="KW-0732">Signal</keyword>
<evidence type="ECO:0000313" key="2">
    <source>
        <dbReference type="EMBL" id="KAK0720199.1"/>
    </source>
</evidence>
<dbReference type="PANTHER" id="PTHR35340:SF9">
    <property type="entry name" value="ASST-DOMAIN-CONTAINING PROTEIN"/>
    <property type="match status" value="1"/>
</dbReference>
<dbReference type="PANTHER" id="PTHR35340">
    <property type="entry name" value="PQQ ENZYME REPEAT PROTEIN-RELATED"/>
    <property type="match status" value="1"/>
</dbReference>
<reference evidence="2" key="1">
    <citation type="submission" date="2023-06" db="EMBL/GenBank/DDBJ databases">
        <title>Genome-scale phylogeny and comparative genomics of the fungal order Sordariales.</title>
        <authorList>
            <consortium name="Lawrence Berkeley National Laboratory"/>
            <person name="Hensen N."/>
            <person name="Bonometti L."/>
            <person name="Westerberg I."/>
            <person name="Brannstrom I.O."/>
            <person name="Guillou S."/>
            <person name="Cros-Aarteil S."/>
            <person name="Calhoun S."/>
            <person name="Haridas S."/>
            <person name="Kuo A."/>
            <person name="Mondo S."/>
            <person name="Pangilinan J."/>
            <person name="Riley R."/>
            <person name="Labutti K."/>
            <person name="Andreopoulos B."/>
            <person name="Lipzen A."/>
            <person name="Chen C."/>
            <person name="Yanf M."/>
            <person name="Daum C."/>
            <person name="Ng V."/>
            <person name="Clum A."/>
            <person name="Steindorff A."/>
            <person name="Ohm R."/>
            <person name="Martin F."/>
            <person name="Silar P."/>
            <person name="Natvig D."/>
            <person name="Lalanne C."/>
            <person name="Gautier V."/>
            <person name="Ament-Velasquez S.L."/>
            <person name="Kruys A."/>
            <person name="Hutchinson M.I."/>
            <person name="Powell A.J."/>
            <person name="Barry K."/>
            <person name="Miller A.N."/>
            <person name="Grigoriev I.V."/>
            <person name="Debuchy R."/>
            <person name="Gladieux P."/>
            <person name="Thoren M.H."/>
            <person name="Johannesson H."/>
        </authorList>
    </citation>
    <scope>NUCLEOTIDE SEQUENCE</scope>
    <source>
        <strain evidence="2">SMH4607-1</strain>
    </source>
</reference>
<protein>
    <submittedName>
        <fullName evidence="2">ASST-domain-containing protein</fullName>
    </submittedName>
</protein>
<gene>
    <name evidence="2" type="ORF">B0H67DRAFT_534508</name>
</gene>
<accession>A0AA40DXM8</accession>